<dbReference type="PANTHER" id="PTHR42957">
    <property type="entry name" value="HELICASE MJ1565-RELATED"/>
    <property type="match status" value="1"/>
</dbReference>
<dbReference type="InterPro" id="IPR008571">
    <property type="entry name" value="HerA-like"/>
</dbReference>
<geneLocation type="plasmid" evidence="1">
    <name>pfas4-2</name>
</geneLocation>
<reference evidence="1" key="1">
    <citation type="submission" date="2019-04" db="EMBL/GenBank/DDBJ databases">
        <title>Coexistence of cfr and poxtA in Enterococcus hirae Isolated from swine.</title>
        <authorList>
            <person name="Li D."/>
            <person name="Du X.-D."/>
        </authorList>
    </citation>
    <scope>NUCLEOTIDE SEQUENCE</scope>
    <source>
        <strain evidence="1">Fas4</strain>
        <plasmid evidence="1">pfas4-2</plasmid>
    </source>
</reference>
<sequence length="646" mass="73720">MFKNKNKTTEIKNKKPKQYQLEGYDLDLIARTQPQGGVRFTERFVEHGNGYQACLLIYDFPNDVSSHWLNSIVNREGVIAMVDYGSEDNSEIMNVLDRSMREQSTRIIEDKNALSRNQSVNTYRNLSDIGDAISQYGEVIKNMNIRLYVSDHSQHELDTKVQNIRKDIQAKGFKCQMMLFESKDNYLSMFYNLTDQKKKLSYYRRGKASVPASTAGASYYMNHTELMDPNGGFLGTTQTQGTVLLDMFHADSKRTYYNSIVFGAMGKGKSTLMKMLFEDQNARQHMIRGFDIAGDFKEVVKHNNGKMISLNGTGGIINMLEVFATATVDDDFEKLEVDERSSFSAHISKLKMQLSIFAPDLQETDLNDFGGWVFDFYCSKGLWSADPNSDLKITGLKSYEYPILSDLLEYLQKINTKTFTSAKSRSLEKIVSTVKSMVQQYPMLFNGHTSIENILHEKIVFFDIKGLKDFGDRVFQCQVHTAITMIWSHALYHGQIGKSKIEDPNIDNDTVQRFILFIDECHNIINANNREVVNFTKNFMKEMRKYLAGIMLATQSPQELLPQGNDLIVNDLKQIFELTQYKFLLGMDQSTLDKLENVLGDTIKESEYQLIPKLDRGQAILSIAGESIVFDVQPSKEQLARFSGGL</sequence>
<dbReference type="Gene3D" id="1.10.8.730">
    <property type="match status" value="1"/>
</dbReference>
<organism evidence="1">
    <name type="scientific">Enterococcus hirae</name>
    <dbReference type="NCBI Taxonomy" id="1354"/>
    <lineage>
        <taxon>Bacteria</taxon>
        <taxon>Bacillati</taxon>
        <taxon>Bacillota</taxon>
        <taxon>Bacilli</taxon>
        <taxon>Lactobacillales</taxon>
        <taxon>Enterococcaceae</taxon>
        <taxon>Enterococcus</taxon>
    </lineage>
</organism>
<keyword evidence="1" id="KW-0614">Plasmid</keyword>
<proteinExistence type="predicted"/>
<dbReference type="EMBL" id="MK798156">
    <property type="protein sequence ID" value="QEO73324.1"/>
    <property type="molecule type" value="Genomic_DNA"/>
</dbReference>
<dbReference type="RefSeq" id="WP_181711018.1">
    <property type="nucleotide sequence ID" value="NZ_MK798156.1"/>
</dbReference>
<dbReference type="InterPro" id="IPR027417">
    <property type="entry name" value="P-loop_NTPase"/>
</dbReference>
<dbReference type="PANTHER" id="PTHR42957:SF1">
    <property type="entry name" value="HELICASE MJ1565-RELATED"/>
    <property type="match status" value="1"/>
</dbReference>
<name>A0A6M2Z7P5_ENTHR</name>
<dbReference type="Gene3D" id="3.40.50.300">
    <property type="entry name" value="P-loop containing nucleotide triphosphate hydrolases"/>
    <property type="match status" value="1"/>
</dbReference>
<dbReference type="SUPFAM" id="SSF52540">
    <property type="entry name" value="P-loop containing nucleoside triphosphate hydrolases"/>
    <property type="match status" value="1"/>
</dbReference>
<dbReference type="AlphaFoldDB" id="A0A6M2Z7P5"/>
<accession>A0A6M2Z7P5</accession>
<protein>
    <submittedName>
        <fullName evidence="1">ATPase</fullName>
    </submittedName>
</protein>
<evidence type="ECO:0000313" key="1">
    <source>
        <dbReference type="EMBL" id="QEO73324.1"/>
    </source>
</evidence>